<accession>A0ABP1H8U7</accession>
<comment type="caution">
    <text evidence="3">The sequence shown here is derived from an EMBL/GenBank/DDBJ whole genome shotgun (WGS) entry which is preliminary data.</text>
</comment>
<protein>
    <submittedName>
        <fullName evidence="3">Hypothetical_protein</fullName>
    </submittedName>
</protein>
<evidence type="ECO:0000313" key="3">
    <source>
        <dbReference type="EMBL" id="CAL5987459.1"/>
    </source>
</evidence>
<dbReference type="Proteomes" id="UP001642409">
    <property type="component" value="Unassembled WGS sequence"/>
</dbReference>
<keyword evidence="4" id="KW-1185">Reference proteome</keyword>
<evidence type="ECO:0000313" key="4">
    <source>
        <dbReference type="Proteomes" id="UP001642409"/>
    </source>
</evidence>
<evidence type="ECO:0000256" key="1">
    <source>
        <dbReference type="SAM" id="Coils"/>
    </source>
</evidence>
<sequence>MQKELQYLMVQLQQALDHVKSEQQYKTLIDQQIQKANQSLQRIEKKLNITQCQLVKLNQDCMAQKLSKTSGNIAEQKLKKNQQFEWMRDLQTGWTELYDEKTPDLIYKVPTAYVDHIDKAEASDEPVYEDNQFEDFEEEQQPALQLKPVLQQNNQKQQQQSRSNNVMSYQMQSQLSPVRAQEQYVEERQVPSYFQDTPNLILKNQKDPQQQLQLQLQKQQNTIYEQLLKQQELSVNSPSPQQKYSQIKQEIYEEQVPQKVSLGQNFAQYQQQLLKRDVSAFVQNPADELNYDDIQPQSYNQLEQQTSFQPSPAQIQQQLQKQQIQQQLQQQQMQPKQQLYNKPFTQLSKPSRTRPDEDISPPNKQYQLEKLNPKGGLDLRTFYVDQGNLCWFQSGFETKISKLLIQQIQDTKLQNGFLVVKAADGKVLKLKGNGIEGLKLEIGK</sequence>
<reference evidence="3 4" key="1">
    <citation type="submission" date="2024-07" db="EMBL/GenBank/DDBJ databases">
        <authorList>
            <person name="Akdeniz Z."/>
        </authorList>
    </citation>
    <scope>NUCLEOTIDE SEQUENCE [LARGE SCALE GENOMIC DNA]</scope>
</reference>
<keyword evidence="1" id="KW-0175">Coiled coil</keyword>
<feature type="region of interest" description="Disordered" evidence="2">
    <location>
        <begin position="344"/>
        <end position="364"/>
    </location>
</feature>
<feature type="coiled-coil region" evidence="1">
    <location>
        <begin position="26"/>
        <end position="60"/>
    </location>
</feature>
<evidence type="ECO:0000256" key="2">
    <source>
        <dbReference type="SAM" id="MobiDB-lite"/>
    </source>
</evidence>
<proteinExistence type="predicted"/>
<name>A0ABP1H8U7_9EUKA</name>
<dbReference type="EMBL" id="CAXDID020000021">
    <property type="protein sequence ID" value="CAL5987459.1"/>
    <property type="molecule type" value="Genomic_DNA"/>
</dbReference>
<gene>
    <name evidence="3" type="ORF">HINF_LOCUS9903</name>
</gene>
<feature type="region of interest" description="Disordered" evidence="2">
    <location>
        <begin position="151"/>
        <end position="173"/>
    </location>
</feature>
<feature type="compositionally biased region" description="Low complexity" evidence="2">
    <location>
        <begin position="151"/>
        <end position="165"/>
    </location>
</feature>
<organism evidence="3 4">
    <name type="scientific">Hexamita inflata</name>
    <dbReference type="NCBI Taxonomy" id="28002"/>
    <lineage>
        <taxon>Eukaryota</taxon>
        <taxon>Metamonada</taxon>
        <taxon>Diplomonadida</taxon>
        <taxon>Hexamitidae</taxon>
        <taxon>Hexamitinae</taxon>
        <taxon>Hexamita</taxon>
    </lineage>
</organism>